<feature type="transmembrane region" description="Helical" evidence="1">
    <location>
        <begin position="113"/>
        <end position="143"/>
    </location>
</feature>
<dbReference type="Proteomes" id="UP001281130">
    <property type="component" value="Unassembled WGS sequence"/>
</dbReference>
<dbReference type="PANTHER" id="PTHR37305:SF1">
    <property type="entry name" value="MEMBRANE PROTEIN"/>
    <property type="match status" value="1"/>
</dbReference>
<dbReference type="AlphaFoldDB" id="A0AB35T767"/>
<feature type="transmembrane region" description="Helical" evidence="1">
    <location>
        <begin position="188"/>
        <end position="208"/>
    </location>
</feature>
<dbReference type="Pfam" id="PF12730">
    <property type="entry name" value="ABC2_membrane_4"/>
    <property type="match status" value="1"/>
</dbReference>
<comment type="caution">
    <text evidence="2">The sequence shown here is derived from an EMBL/GenBank/DDBJ whole genome shotgun (WGS) entry which is preliminary data.</text>
</comment>
<dbReference type="RefSeq" id="WP_084362476.1">
    <property type="nucleotide sequence ID" value="NZ_JAWXXX010000002.1"/>
</dbReference>
<accession>A0AB35T767</accession>
<evidence type="ECO:0000313" key="2">
    <source>
        <dbReference type="EMBL" id="MDX5895318.1"/>
    </source>
</evidence>
<evidence type="ECO:0000256" key="1">
    <source>
        <dbReference type="SAM" id="Phobius"/>
    </source>
</evidence>
<keyword evidence="1" id="KW-1133">Transmembrane helix</keyword>
<keyword evidence="1" id="KW-0812">Transmembrane</keyword>
<sequence>MLASFAAELLKLKKRPAAWVVALVFALCIVLFSYLFVYAFTVNAPEDSGVPSEARDSILRSLLPEGMLPSVLAGFANFGSALALILGALSVGSEYGWATLKVILTQRPGRYSIFLGMTLALALNLLILTIAIIAVGALCSYIVAVLEDGSIEWPSAGGLLKGLGAGWLILVAFAAMGVFLATLFRGTALAIGLGLVYLLVLESLFAALSSQSETVEHVSKWLPFKNSVDLAGSFGDLPVTFGGTPGDAVEPSQAILVLVLYTVAFLGLATLLLRSRDVA</sequence>
<dbReference type="EMBL" id="JAWXXX010000002">
    <property type="protein sequence ID" value="MDX5895318.1"/>
    <property type="molecule type" value="Genomic_DNA"/>
</dbReference>
<organism evidence="2 3">
    <name type="scientific">Rubrobacter radiotolerans</name>
    <name type="common">Arthrobacter radiotolerans</name>
    <dbReference type="NCBI Taxonomy" id="42256"/>
    <lineage>
        <taxon>Bacteria</taxon>
        <taxon>Bacillati</taxon>
        <taxon>Actinomycetota</taxon>
        <taxon>Rubrobacteria</taxon>
        <taxon>Rubrobacterales</taxon>
        <taxon>Rubrobacteraceae</taxon>
        <taxon>Rubrobacter</taxon>
    </lineage>
</organism>
<feature type="transmembrane region" description="Helical" evidence="1">
    <location>
        <begin position="163"/>
        <end position="181"/>
    </location>
</feature>
<feature type="transmembrane region" description="Helical" evidence="1">
    <location>
        <begin position="17"/>
        <end position="40"/>
    </location>
</feature>
<reference evidence="2" key="1">
    <citation type="submission" date="2023-11" db="EMBL/GenBank/DDBJ databases">
        <title>MicrobeMod: A computational toolkit for identifying prokaryotic methylation and restriction-modification with nanopore sequencing.</title>
        <authorList>
            <person name="Crits-Christoph A."/>
            <person name="Kang S.C."/>
            <person name="Lee H."/>
            <person name="Ostrov N."/>
        </authorList>
    </citation>
    <scope>NUCLEOTIDE SEQUENCE</scope>
    <source>
        <strain evidence="2">ATCC 51242</strain>
    </source>
</reference>
<protein>
    <submittedName>
        <fullName evidence="2">ABC transporter permease subunit</fullName>
    </submittedName>
</protein>
<name>A0AB35T767_RUBRA</name>
<dbReference type="PANTHER" id="PTHR37305">
    <property type="entry name" value="INTEGRAL MEMBRANE PROTEIN-RELATED"/>
    <property type="match status" value="1"/>
</dbReference>
<evidence type="ECO:0000313" key="3">
    <source>
        <dbReference type="Proteomes" id="UP001281130"/>
    </source>
</evidence>
<keyword evidence="1" id="KW-0472">Membrane</keyword>
<feature type="transmembrane region" description="Helical" evidence="1">
    <location>
        <begin position="254"/>
        <end position="273"/>
    </location>
</feature>
<feature type="transmembrane region" description="Helical" evidence="1">
    <location>
        <begin position="71"/>
        <end position="92"/>
    </location>
</feature>
<gene>
    <name evidence="2" type="ORF">SIL72_14920</name>
</gene>
<proteinExistence type="predicted"/>